<dbReference type="CDD" id="cd00041">
    <property type="entry name" value="CUB"/>
    <property type="match status" value="1"/>
</dbReference>
<name>A0AAW1AXZ2_CROAD</name>
<dbReference type="GO" id="GO:0005886">
    <property type="term" value="C:plasma membrane"/>
    <property type="evidence" value="ECO:0007669"/>
    <property type="project" value="TreeGrafter"/>
</dbReference>
<protein>
    <submittedName>
        <fullName evidence="14">Discoidin CUB and LCCL domain-containing protein 1-like</fullName>
    </submittedName>
</protein>
<dbReference type="Gene3D" id="2.170.130.20">
    <property type="entry name" value="LCCL-like domain"/>
    <property type="match status" value="1"/>
</dbReference>
<dbReference type="Pfam" id="PF03815">
    <property type="entry name" value="LCCL"/>
    <property type="match status" value="1"/>
</dbReference>
<dbReference type="Gene3D" id="2.60.120.290">
    <property type="entry name" value="Spermadhesin, CUB domain"/>
    <property type="match status" value="1"/>
</dbReference>
<evidence type="ECO:0000256" key="5">
    <source>
        <dbReference type="ARBA" id="ARBA00023136"/>
    </source>
</evidence>
<keyword evidence="4 9" id="KW-1133">Transmembrane helix</keyword>
<feature type="compositionally biased region" description="Pro residues" evidence="8">
    <location>
        <begin position="749"/>
        <end position="759"/>
    </location>
</feature>
<comment type="caution">
    <text evidence="14">The sequence shown here is derived from an EMBL/GenBank/DDBJ whole genome shotgun (WGS) entry which is preliminary data.</text>
</comment>
<feature type="region of interest" description="Disordered" evidence="8">
    <location>
        <begin position="730"/>
        <end position="790"/>
    </location>
</feature>
<evidence type="ECO:0000256" key="4">
    <source>
        <dbReference type="ARBA" id="ARBA00022989"/>
    </source>
</evidence>
<evidence type="ECO:0000256" key="8">
    <source>
        <dbReference type="SAM" id="MobiDB-lite"/>
    </source>
</evidence>
<dbReference type="InterPro" id="IPR000859">
    <property type="entry name" value="CUB_dom"/>
</dbReference>
<dbReference type="InterPro" id="IPR000421">
    <property type="entry name" value="FA58C"/>
</dbReference>
<evidence type="ECO:0000256" key="10">
    <source>
        <dbReference type="SAM" id="SignalP"/>
    </source>
</evidence>
<dbReference type="InterPro" id="IPR036609">
    <property type="entry name" value="LCCL_sf"/>
</dbReference>
<dbReference type="SUPFAM" id="SSF49785">
    <property type="entry name" value="Galactose-binding domain-like"/>
    <property type="match status" value="1"/>
</dbReference>
<evidence type="ECO:0000256" key="1">
    <source>
        <dbReference type="ARBA" id="ARBA00004479"/>
    </source>
</evidence>
<feature type="domain" description="LCCL" evidence="13">
    <location>
        <begin position="236"/>
        <end position="332"/>
    </location>
</feature>
<dbReference type="SMART" id="SM00231">
    <property type="entry name" value="FA58C"/>
    <property type="match status" value="1"/>
</dbReference>
<dbReference type="InterPro" id="IPR004043">
    <property type="entry name" value="LCCL"/>
</dbReference>
<dbReference type="Gene3D" id="2.60.120.260">
    <property type="entry name" value="Galactose-binding domain-like"/>
    <property type="match status" value="1"/>
</dbReference>
<dbReference type="InterPro" id="IPR050633">
    <property type="entry name" value="Neuropilin_MCO_CoagFactor"/>
</dbReference>
<dbReference type="AlphaFoldDB" id="A0AAW1AXZ2"/>
<feature type="compositionally biased region" description="Polar residues" evidence="8">
    <location>
        <begin position="732"/>
        <end position="745"/>
    </location>
</feature>
<dbReference type="PROSITE" id="PS50820">
    <property type="entry name" value="LCCL"/>
    <property type="match status" value="1"/>
</dbReference>
<keyword evidence="15" id="KW-1185">Reference proteome</keyword>
<reference evidence="14 15" key="1">
    <citation type="journal article" date="2024" name="Proc. Natl. Acad. Sci. U.S.A.">
        <title>The genetic regulatory architecture and epigenomic basis for age-related changes in rattlesnake venom.</title>
        <authorList>
            <person name="Hogan M.P."/>
            <person name="Holding M.L."/>
            <person name="Nystrom G.S."/>
            <person name="Colston T.J."/>
            <person name="Bartlett D.A."/>
            <person name="Mason A.J."/>
            <person name="Ellsworth S.A."/>
            <person name="Rautsaw R.M."/>
            <person name="Lawrence K.C."/>
            <person name="Strickland J.L."/>
            <person name="He B."/>
            <person name="Fraser P."/>
            <person name="Margres M.J."/>
            <person name="Gilbert D.M."/>
            <person name="Gibbs H.L."/>
            <person name="Parkinson C.L."/>
            <person name="Rokyta D.R."/>
        </authorList>
    </citation>
    <scope>NUCLEOTIDE SEQUENCE [LARGE SCALE GENOMIC DNA]</scope>
    <source>
        <strain evidence="14">DRR0105</strain>
    </source>
</reference>
<evidence type="ECO:0000313" key="15">
    <source>
        <dbReference type="Proteomes" id="UP001474421"/>
    </source>
</evidence>
<keyword evidence="2" id="KW-0597">Phosphoprotein</keyword>
<dbReference type="Pfam" id="PF00754">
    <property type="entry name" value="F5_F8_type_C"/>
    <property type="match status" value="1"/>
</dbReference>
<dbReference type="InterPro" id="IPR008979">
    <property type="entry name" value="Galactose-bd-like_sf"/>
</dbReference>
<dbReference type="PROSITE" id="PS01180">
    <property type="entry name" value="CUB"/>
    <property type="match status" value="1"/>
</dbReference>
<keyword evidence="10" id="KW-0732">Signal</keyword>
<dbReference type="InterPro" id="IPR035914">
    <property type="entry name" value="Sperma_CUB_dom_sf"/>
</dbReference>
<keyword evidence="3 9" id="KW-0812">Transmembrane</keyword>
<dbReference type="SUPFAM" id="SSF69848">
    <property type="entry name" value="LCCL domain"/>
    <property type="match status" value="1"/>
</dbReference>
<feature type="signal peptide" evidence="10">
    <location>
        <begin position="1"/>
        <end position="19"/>
    </location>
</feature>
<evidence type="ECO:0000259" key="13">
    <source>
        <dbReference type="PROSITE" id="PS50820"/>
    </source>
</evidence>
<evidence type="ECO:0000259" key="11">
    <source>
        <dbReference type="PROSITE" id="PS01180"/>
    </source>
</evidence>
<dbReference type="FunFam" id="2.60.120.260:FF:000002">
    <property type="entry name" value="Coagulation factor VIII"/>
    <property type="match status" value="1"/>
</dbReference>
<proteinExistence type="predicted"/>
<dbReference type="PROSITE" id="PS01285">
    <property type="entry name" value="FA58C_1"/>
    <property type="match status" value="1"/>
</dbReference>
<comment type="subcellular location">
    <subcellularLocation>
        <location evidence="1">Membrane</location>
        <topology evidence="1">Single-pass type I membrane protein</topology>
    </subcellularLocation>
</comment>
<dbReference type="PANTHER" id="PTHR46806">
    <property type="entry name" value="F5/8 TYPE C DOMAIN-CONTAINING PROTEIN"/>
    <property type="match status" value="1"/>
</dbReference>
<evidence type="ECO:0000256" key="7">
    <source>
        <dbReference type="PROSITE-ProRule" id="PRU00059"/>
    </source>
</evidence>
<dbReference type="GO" id="GO:0038023">
    <property type="term" value="F:signaling receptor activity"/>
    <property type="evidence" value="ECO:0007669"/>
    <property type="project" value="TreeGrafter"/>
</dbReference>
<dbReference type="Proteomes" id="UP001474421">
    <property type="component" value="Unassembled WGS sequence"/>
</dbReference>
<gene>
    <name evidence="14" type="ORF">NXF25_015210</name>
</gene>
<feature type="disulfide bond" evidence="7">
    <location>
        <begin position="121"/>
        <end position="148"/>
    </location>
</feature>
<sequence length="790" mass="85797">MLMGLIASIFGQLAGWASSALPRRGRETRLGKVSGSGGANDRREAWPLQPIARGGGRSARAPAAASCRRALFGRWRRSSGRILPRRRPTMRRGLRGALRLLQLLWWPLDLSTASNQTGDGCGHSVLTSYSGTLSSKNFPGTYPNSTSCKWQIHGAAGSPLSLAFGDMDIEASEQCKYGFLLLSSPSDGSSFGPYCVSAYPPHSVLVINSTSITILFNSTKHRSGRGFLLSYASGNRSDLISCLQKGIHYNTEQIRAYCPAGCKRVAGDIWGNVNQGYRDTSVLCKAAVHAGVILDELGGPIVVSQEKGVTLYKSSVANGLHSKRGSLSEKRLIFHKDCARALEVASFNASSCWHEQNMLGDHHAWAAVRAAFAAHGSSWAADHSSANEWLEIDLGGKRNITGIVTKGSSQRYNYYVKSYQVQFSRDGKNWKTYKSSSTNEEKIFEGNSDNYQEVSNAFIPPILARYLRVVPQSWNQRAALKVGVLGCQTLRQKNNGAEGQNNPKVFLGMTSTPTIFTTIPGIVINPEKTGPPLLVVLLAGGSLLIAATVLLLVFLCYKKRKAPIQNDGSFIKGYLIPEASQVCSRGNLQLSASEIASFPGPATPVDLTGAQSPEYAEPDLVQVSPGCQLAPSTFKPAMDEGYTLPLVVNPYDVPGKQHEYTEPLPLEPEYATPFVEQPAELGRGPCRTNLGVQMLPFSERLGGSLAPLGLHKSSLQYDFPTQWLTEKLDNQAGDTSQQERSSQTDLGCLPPPPPPPPSEWIPSPGDTASFQGRHFQQRNSPYELVYHKPL</sequence>
<feature type="domain" description="CUB" evidence="11">
    <location>
        <begin position="121"/>
        <end position="234"/>
    </location>
</feature>
<dbReference type="PANTHER" id="PTHR46806:SF6">
    <property type="entry name" value="DISCOIDIN, CUB AND LCCL DOMAIN CONTAINING 1"/>
    <property type="match status" value="1"/>
</dbReference>
<feature type="domain" description="F5/8 type C" evidence="12">
    <location>
        <begin position="327"/>
        <end position="487"/>
    </location>
</feature>
<evidence type="ECO:0000256" key="6">
    <source>
        <dbReference type="ARBA" id="ARBA00023157"/>
    </source>
</evidence>
<evidence type="ECO:0000256" key="3">
    <source>
        <dbReference type="ARBA" id="ARBA00022692"/>
    </source>
</evidence>
<dbReference type="PROSITE" id="PS50022">
    <property type="entry name" value="FA58C_3"/>
    <property type="match status" value="1"/>
</dbReference>
<dbReference type="SMART" id="SM00042">
    <property type="entry name" value="CUB"/>
    <property type="match status" value="1"/>
</dbReference>
<evidence type="ECO:0000259" key="12">
    <source>
        <dbReference type="PROSITE" id="PS50022"/>
    </source>
</evidence>
<dbReference type="Pfam" id="PF00431">
    <property type="entry name" value="CUB"/>
    <property type="match status" value="1"/>
</dbReference>
<accession>A0AAW1AXZ2</accession>
<feature type="transmembrane region" description="Helical" evidence="9">
    <location>
        <begin position="533"/>
        <end position="557"/>
    </location>
</feature>
<evidence type="ECO:0000256" key="2">
    <source>
        <dbReference type="ARBA" id="ARBA00022553"/>
    </source>
</evidence>
<feature type="chain" id="PRO_5043407592" evidence="10">
    <location>
        <begin position="20"/>
        <end position="790"/>
    </location>
</feature>
<dbReference type="SMART" id="SM00603">
    <property type="entry name" value="LCCL"/>
    <property type="match status" value="1"/>
</dbReference>
<dbReference type="EMBL" id="JAOTOJ010000011">
    <property type="protein sequence ID" value="KAK9394682.1"/>
    <property type="molecule type" value="Genomic_DNA"/>
</dbReference>
<keyword evidence="5 9" id="KW-0472">Membrane</keyword>
<comment type="caution">
    <text evidence="7">Lacks conserved residue(s) required for the propagation of feature annotation.</text>
</comment>
<evidence type="ECO:0000256" key="9">
    <source>
        <dbReference type="SAM" id="Phobius"/>
    </source>
</evidence>
<dbReference type="SUPFAM" id="SSF49854">
    <property type="entry name" value="Spermadhesin, CUB domain"/>
    <property type="match status" value="1"/>
</dbReference>
<evidence type="ECO:0000313" key="14">
    <source>
        <dbReference type="EMBL" id="KAK9394682.1"/>
    </source>
</evidence>
<organism evidence="14 15">
    <name type="scientific">Crotalus adamanteus</name>
    <name type="common">Eastern diamondback rattlesnake</name>
    <dbReference type="NCBI Taxonomy" id="8729"/>
    <lineage>
        <taxon>Eukaryota</taxon>
        <taxon>Metazoa</taxon>
        <taxon>Chordata</taxon>
        <taxon>Craniata</taxon>
        <taxon>Vertebrata</taxon>
        <taxon>Euteleostomi</taxon>
        <taxon>Lepidosauria</taxon>
        <taxon>Squamata</taxon>
        <taxon>Bifurcata</taxon>
        <taxon>Unidentata</taxon>
        <taxon>Episquamata</taxon>
        <taxon>Toxicofera</taxon>
        <taxon>Serpentes</taxon>
        <taxon>Colubroidea</taxon>
        <taxon>Viperidae</taxon>
        <taxon>Crotalinae</taxon>
        <taxon>Crotalus</taxon>
    </lineage>
</organism>
<keyword evidence="6 7" id="KW-1015">Disulfide bond</keyword>
<dbReference type="CDD" id="cd00057">
    <property type="entry name" value="FA58C"/>
    <property type="match status" value="1"/>
</dbReference>